<comment type="caution">
    <text evidence="9">The sequence shown here is derived from an EMBL/GenBank/DDBJ whole genome shotgun (WGS) entry which is preliminary data.</text>
</comment>
<sequence>MTTPAAGYTAERIATNNSSHYHDGRTAPPPIASQDRGNDSNSSSVEKDSTVLEWDSPSDPGNPYNWPVARKRLVTGIALLSTLLVPINGTSITVAAKEINLQFGVSDATFPHSYWPVASWSVGGALFVIVFLPLMEDVGIRIGFMISYVFFFLMIIPQALANNFATLIITRFFSGGCVALLANTIASVIPDIWADDRARSIPVGLYIVTYEAGNTLGPPMFAGVMQYIGNWRWIFYIQLIMYGALAPLFFLLLKETRGNVILRRRAKQLRKSTGKSVYTAAELNQAPLYTRLLKSTTRPAYLLFTEPVLLASTLWSAFSFGTVFLFTQSTAQVFTSLYGWEEYSIGYVQGAVVIGEIIGWFPTLYSSHLYLKSASRNTEVPGRPIPEARLYLSVFGSFVGITGGMFVYAWTSYPSLPWIAPTIGLGMVGFGIQVVVTAVADYITDIYAASGYAGSAVSAVAAGENVVAAFLPLAAQSMYINLGFQWASTLLGLLALLLSFAPVVFILFGRQFRARSPFMRAGGQLKEEVADEELKREV</sequence>
<proteinExistence type="inferred from homology"/>
<evidence type="ECO:0000259" key="8">
    <source>
        <dbReference type="PROSITE" id="PS50850"/>
    </source>
</evidence>
<dbReference type="OrthoDB" id="5403280at2759"/>
<evidence type="ECO:0000256" key="7">
    <source>
        <dbReference type="SAM" id="Phobius"/>
    </source>
</evidence>
<dbReference type="InterPro" id="IPR020846">
    <property type="entry name" value="MFS_dom"/>
</dbReference>
<feature type="transmembrane region" description="Helical" evidence="7">
    <location>
        <begin position="73"/>
        <end position="94"/>
    </location>
</feature>
<dbReference type="SUPFAM" id="SSF103473">
    <property type="entry name" value="MFS general substrate transporter"/>
    <property type="match status" value="1"/>
</dbReference>
<feature type="transmembrane region" description="Helical" evidence="7">
    <location>
        <begin position="172"/>
        <end position="193"/>
    </location>
</feature>
<dbReference type="PANTHER" id="PTHR23502">
    <property type="entry name" value="MAJOR FACILITATOR SUPERFAMILY"/>
    <property type="match status" value="1"/>
</dbReference>
<feature type="transmembrane region" description="Helical" evidence="7">
    <location>
        <begin position="114"/>
        <end position="135"/>
    </location>
</feature>
<evidence type="ECO:0000313" key="10">
    <source>
        <dbReference type="Proteomes" id="UP000309340"/>
    </source>
</evidence>
<feature type="transmembrane region" description="Helical" evidence="7">
    <location>
        <begin position="346"/>
        <end position="370"/>
    </location>
</feature>
<gene>
    <name evidence="9" type="ORF">B0A55_08140</name>
</gene>
<dbReference type="PANTHER" id="PTHR23502:SF52">
    <property type="entry name" value="MULTIDRUG TRANSPORTER, PUTATIVE (AFU_ORTHOLOGUE AFUA_2G17730)-RELATED"/>
    <property type="match status" value="1"/>
</dbReference>
<evidence type="ECO:0000256" key="4">
    <source>
        <dbReference type="ARBA" id="ARBA00022989"/>
    </source>
</evidence>
<feature type="transmembrane region" description="Helical" evidence="7">
    <location>
        <begin position="452"/>
        <end position="474"/>
    </location>
</feature>
<name>A0A4V5NF07_9PEZI</name>
<reference evidence="9 10" key="1">
    <citation type="submission" date="2017-03" db="EMBL/GenBank/DDBJ databases">
        <title>Genomes of endolithic fungi from Antarctica.</title>
        <authorList>
            <person name="Coleine C."/>
            <person name="Masonjones S."/>
            <person name="Stajich J.E."/>
        </authorList>
    </citation>
    <scope>NUCLEOTIDE SEQUENCE [LARGE SCALE GENOMIC DNA]</scope>
    <source>
        <strain evidence="9 10">CCFEE 5184</strain>
    </source>
</reference>
<feature type="transmembrane region" description="Helical" evidence="7">
    <location>
        <begin position="205"/>
        <end position="227"/>
    </location>
</feature>
<dbReference type="InterPro" id="IPR036259">
    <property type="entry name" value="MFS_trans_sf"/>
</dbReference>
<protein>
    <recommendedName>
        <fullName evidence="8">Major facilitator superfamily (MFS) profile domain-containing protein</fullName>
    </recommendedName>
</protein>
<comment type="subcellular location">
    <subcellularLocation>
        <location evidence="1">Membrane</location>
        <topology evidence="1">Multi-pass membrane protein</topology>
    </subcellularLocation>
</comment>
<feature type="transmembrane region" description="Helical" evidence="7">
    <location>
        <begin position="390"/>
        <end position="410"/>
    </location>
</feature>
<feature type="region of interest" description="Disordered" evidence="6">
    <location>
        <begin position="1"/>
        <end position="58"/>
    </location>
</feature>
<comment type="similarity">
    <text evidence="2">Belongs to the major facilitator superfamily.</text>
</comment>
<feature type="transmembrane region" description="Helical" evidence="7">
    <location>
        <begin position="416"/>
        <end position="440"/>
    </location>
</feature>
<feature type="transmembrane region" description="Helical" evidence="7">
    <location>
        <begin position="486"/>
        <end position="509"/>
    </location>
</feature>
<evidence type="ECO:0000256" key="5">
    <source>
        <dbReference type="ARBA" id="ARBA00023136"/>
    </source>
</evidence>
<evidence type="ECO:0000256" key="3">
    <source>
        <dbReference type="ARBA" id="ARBA00022692"/>
    </source>
</evidence>
<feature type="domain" description="Major facilitator superfamily (MFS) profile" evidence="8">
    <location>
        <begin position="74"/>
        <end position="513"/>
    </location>
</feature>
<organism evidence="9 10">
    <name type="scientific">Friedmanniomyces simplex</name>
    <dbReference type="NCBI Taxonomy" id="329884"/>
    <lineage>
        <taxon>Eukaryota</taxon>
        <taxon>Fungi</taxon>
        <taxon>Dikarya</taxon>
        <taxon>Ascomycota</taxon>
        <taxon>Pezizomycotina</taxon>
        <taxon>Dothideomycetes</taxon>
        <taxon>Dothideomycetidae</taxon>
        <taxon>Mycosphaerellales</taxon>
        <taxon>Teratosphaeriaceae</taxon>
        <taxon>Friedmanniomyces</taxon>
    </lineage>
</organism>
<dbReference type="Pfam" id="PF07690">
    <property type="entry name" value="MFS_1"/>
    <property type="match status" value="1"/>
</dbReference>
<dbReference type="Proteomes" id="UP000309340">
    <property type="component" value="Unassembled WGS sequence"/>
</dbReference>
<evidence type="ECO:0000313" key="9">
    <source>
        <dbReference type="EMBL" id="TKA69079.1"/>
    </source>
</evidence>
<dbReference type="Gene3D" id="1.20.1250.20">
    <property type="entry name" value="MFS general substrate transporter like domains"/>
    <property type="match status" value="1"/>
</dbReference>
<keyword evidence="5 7" id="KW-0472">Membrane</keyword>
<dbReference type="FunFam" id="1.20.1250.20:FF:000082">
    <property type="entry name" value="MFS multidrug transporter, putative"/>
    <property type="match status" value="1"/>
</dbReference>
<feature type="transmembrane region" description="Helical" evidence="7">
    <location>
        <begin position="301"/>
        <end position="326"/>
    </location>
</feature>
<dbReference type="AlphaFoldDB" id="A0A4V5NF07"/>
<keyword evidence="10" id="KW-1185">Reference proteome</keyword>
<evidence type="ECO:0000256" key="2">
    <source>
        <dbReference type="ARBA" id="ARBA00008335"/>
    </source>
</evidence>
<dbReference type="PROSITE" id="PS50850">
    <property type="entry name" value="MFS"/>
    <property type="match status" value="1"/>
</dbReference>
<dbReference type="InterPro" id="IPR011701">
    <property type="entry name" value="MFS"/>
</dbReference>
<keyword evidence="3 7" id="KW-0812">Transmembrane</keyword>
<keyword evidence="4 7" id="KW-1133">Transmembrane helix</keyword>
<dbReference type="EMBL" id="NAJQ01000469">
    <property type="protein sequence ID" value="TKA69079.1"/>
    <property type="molecule type" value="Genomic_DNA"/>
</dbReference>
<dbReference type="GO" id="GO:0022857">
    <property type="term" value="F:transmembrane transporter activity"/>
    <property type="evidence" value="ECO:0007669"/>
    <property type="project" value="InterPro"/>
</dbReference>
<dbReference type="GO" id="GO:0005886">
    <property type="term" value="C:plasma membrane"/>
    <property type="evidence" value="ECO:0007669"/>
    <property type="project" value="TreeGrafter"/>
</dbReference>
<dbReference type="STRING" id="329884.A0A4V5NF07"/>
<evidence type="ECO:0000256" key="1">
    <source>
        <dbReference type="ARBA" id="ARBA00004141"/>
    </source>
</evidence>
<evidence type="ECO:0000256" key="6">
    <source>
        <dbReference type="SAM" id="MobiDB-lite"/>
    </source>
</evidence>
<accession>A0A4V5NF07</accession>
<feature type="transmembrane region" description="Helical" evidence="7">
    <location>
        <begin position="142"/>
        <end position="160"/>
    </location>
</feature>
<feature type="transmembrane region" description="Helical" evidence="7">
    <location>
        <begin position="233"/>
        <end position="253"/>
    </location>
</feature>